<evidence type="ECO:0000313" key="5">
    <source>
        <dbReference type="EMBL" id="EFX71107.1"/>
    </source>
</evidence>
<dbReference type="HOGENOM" id="CLU_573986_0_0_1"/>
<dbReference type="GO" id="GO:0005975">
    <property type="term" value="P:carbohydrate metabolic process"/>
    <property type="evidence" value="ECO:0007669"/>
    <property type="project" value="UniProtKB-ARBA"/>
</dbReference>
<keyword evidence="4" id="KW-0472">Membrane</keyword>
<dbReference type="Proteomes" id="UP000000305">
    <property type="component" value="Unassembled WGS sequence"/>
</dbReference>
<accession>E9HAX1</accession>
<dbReference type="GO" id="GO:0005794">
    <property type="term" value="C:Golgi apparatus"/>
    <property type="evidence" value="ECO:0007669"/>
    <property type="project" value="UniProtKB-ARBA"/>
</dbReference>
<gene>
    <name evidence="5" type="ORF">DAPPUDRAFT_112081</name>
</gene>
<comment type="subcellular location">
    <subcellularLocation>
        <location evidence="1">Membrane</location>
    </subcellularLocation>
</comment>
<evidence type="ECO:0000256" key="2">
    <source>
        <dbReference type="ARBA" id="ARBA00022692"/>
    </source>
</evidence>
<dbReference type="AlphaFoldDB" id="E9HAX1"/>
<dbReference type="PANTHER" id="PTHR13533:SF45">
    <property type="entry name" value="CAS1P 10 TM ACYL TRANSFERASE DOMAIN-CONTAINING PROTEIN"/>
    <property type="match status" value="1"/>
</dbReference>
<keyword evidence="2" id="KW-0812">Transmembrane</keyword>
<reference evidence="5 6" key="1">
    <citation type="journal article" date="2011" name="Science">
        <title>The ecoresponsive genome of Daphnia pulex.</title>
        <authorList>
            <person name="Colbourne J.K."/>
            <person name="Pfrender M.E."/>
            <person name="Gilbert D."/>
            <person name="Thomas W.K."/>
            <person name="Tucker A."/>
            <person name="Oakley T.H."/>
            <person name="Tokishita S."/>
            <person name="Aerts A."/>
            <person name="Arnold G.J."/>
            <person name="Basu M.K."/>
            <person name="Bauer D.J."/>
            <person name="Caceres C.E."/>
            <person name="Carmel L."/>
            <person name="Casola C."/>
            <person name="Choi J.H."/>
            <person name="Detter J.C."/>
            <person name="Dong Q."/>
            <person name="Dusheyko S."/>
            <person name="Eads B.D."/>
            <person name="Frohlich T."/>
            <person name="Geiler-Samerotte K.A."/>
            <person name="Gerlach D."/>
            <person name="Hatcher P."/>
            <person name="Jogdeo S."/>
            <person name="Krijgsveld J."/>
            <person name="Kriventseva E.V."/>
            <person name="Kultz D."/>
            <person name="Laforsch C."/>
            <person name="Lindquist E."/>
            <person name="Lopez J."/>
            <person name="Manak J.R."/>
            <person name="Muller J."/>
            <person name="Pangilinan J."/>
            <person name="Patwardhan R.P."/>
            <person name="Pitluck S."/>
            <person name="Pritham E.J."/>
            <person name="Rechtsteiner A."/>
            <person name="Rho M."/>
            <person name="Rogozin I.B."/>
            <person name="Sakarya O."/>
            <person name="Salamov A."/>
            <person name="Schaack S."/>
            <person name="Shapiro H."/>
            <person name="Shiga Y."/>
            <person name="Skalitzky C."/>
            <person name="Smith Z."/>
            <person name="Souvorov A."/>
            <person name="Sung W."/>
            <person name="Tang Z."/>
            <person name="Tsuchiya D."/>
            <person name="Tu H."/>
            <person name="Vos H."/>
            <person name="Wang M."/>
            <person name="Wolf Y.I."/>
            <person name="Yamagata H."/>
            <person name="Yamada T."/>
            <person name="Ye Y."/>
            <person name="Shaw J.R."/>
            <person name="Andrews J."/>
            <person name="Crease T.J."/>
            <person name="Tang H."/>
            <person name="Lucas S.M."/>
            <person name="Robertson H.M."/>
            <person name="Bork P."/>
            <person name="Koonin E.V."/>
            <person name="Zdobnov E.M."/>
            <person name="Grigoriev I.V."/>
            <person name="Lynch M."/>
            <person name="Boore J.L."/>
        </authorList>
    </citation>
    <scope>NUCLEOTIDE SEQUENCE [LARGE SCALE GENOMIC DNA]</scope>
</reference>
<organism evidence="5 6">
    <name type="scientific">Daphnia pulex</name>
    <name type="common">Water flea</name>
    <dbReference type="NCBI Taxonomy" id="6669"/>
    <lineage>
        <taxon>Eukaryota</taxon>
        <taxon>Metazoa</taxon>
        <taxon>Ecdysozoa</taxon>
        <taxon>Arthropoda</taxon>
        <taxon>Crustacea</taxon>
        <taxon>Branchiopoda</taxon>
        <taxon>Diplostraca</taxon>
        <taxon>Cladocera</taxon>
        <taxon>Anomopoda</taxon>
        <taxon>Daphniidae</taxon>
        <taxon>Daphnia</taxon>
    </lineage>
</organism>
<keyword evidence="6" id="KW-1185">Reference proteome</keyword>
<dbReference type="PhylomeDB" id="E9HAX1"/>
<evidence type="ECO:0000313" key="6">
    <source>
        <dbReference type="Proteomes" id="UP000000305"/>
    </source>
</evidence>
<protein>
    <submittedName>
        <fullName evidence="5">Uncharacterized protein</fullName>
    </submittedName>
</protein>
<dbReference type="KEGG" id="dpx:DAPPUDRAFT_112081"/>
<evidence type="ECO:0000256" key="4">
    <source>
        <dbReference type="ARBA" id="ARBA00023136"/>
    </source>
</evidence>
<sequence length="476" mass="53954">MSNYPNRMFRPSRYVRLLISLVLVIGLVIFAVFSQTSLFDETKKTAALNPKKISQQFFRSLRLDGSLPICDKGLLEISNYPQTSCQVKWYGKRDTAECLDAISGRTGDGNAASSRKFLHFVFLGDSRIRQHFYNFLKLIADYDLEFGMLLEDYRLHQNLNVTSQILNLCVSFYWEPLLENSVSIHHIRLEDQGNGYEPYRQKLTELEPILRRITRRSTVIWLNQYSVIDDPFTAFVIHEHISNIVSIRVSIHQYNLLAENILRHSGVIVWNTGSLLTDEYIRGCYIQIRDDIEYQPTKGYFTCSDLLHPGFVVTSQAIQLIFNEICNGLMGCWSKNLAKGKSGRQAGQSGGCGQIGYSPRAGRIIHRVRSQSRRHSEGNDNIPVWNGVSLASTGSCRCEHGLGKAGDYGGSCDGRRRRCVRSARAGESQRAQDNAGQVVESESSRFWLLKSLVKIADGGSLLIALFNLVLFCEWRK</sequence>
<evidence type="ECO:0000256" key="3">
    <source>
        <dbReference type="ARBA" id="ARBA00022989"/>
    </source>
</evidence>
<dbReference type="OrthoDB" id="6338789at2759"/>
<dbReference type="InParanoid" id="E9HAX1"/>
<proteinExistence type="predicted"/>
<evidence type="ECO:0000256" key="1">
    <source>
        <dbReference type="ARBA" id="ARBA00004370"/>
    </source>
</evidence>
<name>E9HAX1_DAPPU</name>
<keyword evidence="3" id="KW-1133">Transmembrane helix</keyword>
<dbReference type="EMBL" id="GL732613">
    <property type="protein sequence ID" value="EFX71107.1"/>
    <property type="molecule type" value="Genomic_DNA"/>
</dbReference>
<dbReference type="PANTHER" id="PTHR13533">
    <property type="entry name" value="N-ACETYLNEURAMINATE 9-O-ACETYLTRANSFERASE"/>
    <property type="match status" value="1"/>
</dbReference>
<dbReference type="GO" id="GO:0016020">
    <property type="term" value="C:membrane"/>
    <property type="evidence" value="ECO:0007669"/>
    <property type="project" value="UniProtKB-SubCell"/>
</dbReference>